<accession>A0A550BWJ7</accession>
<evidence type="ECO:0000313" key="2">
    <source>
        <dbReference type="EMBL" id="TRM61187.1"/>
    </source>
</evidence>
<evidence type="ECO:0000313" key="3">
    <source>
        <dbReference type="Proteomes" id="UP000320762"/>
    </source>
</evidence>
<dbReference type="AlphaFoldDB" id="A0A550BWJ7"/>
<evidence type="ECO:0000313" key="1">
    <source>
        <dbReference type="EMBL" id="TRM56905.1"/>
    </source>
</evidence>
<organism evidence="1 3">
    <name type="scientific">Schizophyllum amplum</name>
    <dbReference type="NCBI Taxonomy" id="97359"/>
    <lineage>
        <taxon>Eukaryota</taxon>
        <taxon>Fungi</taxon>
        <taxon>Dikarya</taxon>
        <taxon>Basidiomycota</taxon>
        <taxon>Agaricomycotina</taxon>
        <taxon>Agaricomycetes</taxon>
        <taxon>Agaricomycetidae</taxon>
        <taxon>Agaricales</taxon>
        <taxon>Schizophyllaceae</taxon>
        <taxon>Schizophyllum</taxon>
    </lineage>
</organism>
<sequence>MAPHRHLPTSLYRRVLSVLLSGLRALCRPVPLRTSSKSYTYRSLQVPEHRVQRDSIRVAVLASITTSHEVTRRRQPAAASEYSFRVRFTRFRLASGL</sequence>
<comment type="caution">
    <text evidence="1">The sequence shown here is derived from an EMBL/GenBank/DDBJ whole genome shotgun (WGS) entry which is preliminary data.</text>
</comment>
<proteinExistence type="predicted"/>
<dbReference type="Proteomes" id="UP000320762">
    <property type="component" value="Unassembled WGS sequence"/>
</dbReference>
<gene>
    <name evidence="1" type="ORF">BD626DRAFT_227497</name>
    <name evidence="2" type="ORF">BD626DRAFT_91642</name>
</gene>
<dbReference type="EMBL" id="VDMD01000018">
    <property type="protein sequence ID" value="TRM61187.1"/>
    <property type="molecule type" value="Genomic_DNA"/>
</dbReference>
<name>A0A550BWJ7_9AGAR</name>
<reference evidence="1" key="2">
    <citation type="submission" date="2019-06" db="EMBL/GenBank/DDBJ databases">
        <authorList>
            <consortium name="DOE Joint Genome Institute"/>
            <person name="Ahrendt S.R."/>
            <person name="Cantor M.N."/>
            <person name="Hua S.X."/>
        </authorList>
    </citation>
    <scope>NUCLEOTIDE SEQUENCE</scope>
    <source>
        <strain evidence="1">NL-1724</strain>
    </source>
</reference>
<reference evidence="1 3" key="1">
    <citation type="journal article" date="2019" name="New Phytol.">
        <title>Comparative genomics reveals unique wood-decay strategies and fruiting body development in the Schizophyllaceae.</title>
        <authorList>
            <person name="Almasi E."/>
            <person name="Sahu N."/>
            <person name="Krizsan K."/>
            <person name="Balint B."/>
            <person name="Kovacs G.M."/>
            <person name="Kiss B."/>
            <person name="Cseklye J."/>
            <person name="Drula E."/>
            <person name="Henrissat B."/>
            <person name="Nagy I."/>
            <person name="Chovatia M."/>
            <person name="Adam C."/>
            <person name="LaButti K."/>
            <person name="Lipzen A."/>
            <person name="Riley R."/>
            <person name="Grigoriev I.V."/>
            <person name="Nagy L.G."/>
        </authorList>
    </citation>
    <scope>NUCLEOTIDE SEQUENCE [LARGE SCALE GENOMIC DNA]</scope>
    <source>
        <strain evidence="1 3">NL-1724</strain>
    </source>
</reference>
<keyword evidence="3" id="KW-1185">Reference proteome</keyword>
<dbReference type="EMBL" id="VDMD01000055">
    <property type="protein sequence ID" value="TRM56905.1"/>
    <property type="molecule type" value="Genomic_DNA"/>
</dbReference>
<protein>
    <submittedName>
        <fullName evidence="1">Uncharacterized protein</fullName>
    </submittedName>
</protein>